<evidence type="ECO:0000313" key="3">
    <source>
        <dbReference type="EMBL" id="SVD72526.1"/>
    </source>
</evidence>
<dbReference type="InterPro" id="IPR050523">
    <property type="entry name" value="AKR_Detox_Biosynth"/>
</dbReference>
<dbReference type="PANTHER" id="PTHR43364">
    <property type="entry name" value="NADH-SPECIFIC METHYLGLYOXAL REDUCTASE-RELATED"/>
    <property type="match status" value="1"/>
</dbReference>
<organism evidence="3">
    <name type="scientific">marine metagenome</name>
    <dbReference type="NCBI Taxonomy" id="408172"/>
    <lineage>
        <taxon>unclassified sequences</taxon>
        <taxon>metagenomes</taxon>
        <taxon>ecological metagenomes</taxon>
    </lineage>
</organism>
<dbReference type="AlphaFoldDB" id="A0A382XN83"/>
<dbReference type="GO" id="GO:0005829">
    <property type="term" value="C:cytosol"/>
    <property type="evidence" value="ECO:0007669"/>
    <property type="project" value="TreeGrafter"/>
</dbReference>
<accession>A0A382XN83</accession>
<dbReference type="EMBL" id="UINC01169136">
    <property type="protein sequence ID" value="SVD72526.1"/>
    <property type="molecule type" value="Genomic_DNA"/>
</dbReference>
<evidence type="ECO:0000259" key="2">
    <source>
        <dbReference type="Pfam" id="PF00248"/>
    </source>
</evidence>
<dbReference type="InterPro" id="IPR020471">
    <property type="entry name" value="AKR"/>
</dbReference>
<sequence>MKYRLLGKTGIEVSELCLGTMAFGGPADEKESARIFKLCRDKGINFFDCANVYEKGLSEIILGKLISDSRDELIITSKAYFPMGDDVNARGGTRKHITTAVNESLKRLNTDYIDIYFLHRFDDLTPIEETLRVLEDLVSHGKVLYLGASNFAAWQVAKAL</sequence>
<keyword evidence="1" id="KW-0560">Oxidoreductase</keyword>
<dbReference type="SUPFAM" id="SSF51430">
    <property type="entry name" value="NAD(P)-linked oxidoreductase"/>
    <property type="match status" value="1"/>
</dbReference>
<proteinExistence type="predicted"/>
<dbReference type="Pfam" id="PF00248">
    <property type="entry name" value="Aldo_ket_red"/>
    <property type="match status" value="1"/>
</dbReference>
<dbReference type="PRINTS" id="PR00069">
    <property type="entry name" value="ALDKETRDTASE"/>
</dbReference>
<protein>
    <recommendedName>
        <fullName evidence="2">NADP-dependent oxidoreductase domain-containing protein</fullName>
    </recommendedName>
</protein>
<reference evidence="3" key="1">
    <citation type="submission" date="2018-05" db="EMBL/GenBank/DDBJ databases">
        <authorList>
            <person name="Lanie J.A."/>
            <person name="Ng W.-L."/>
            <person name="Kazmierczak K.M."/>
            <person name="Andrzejewski T.M."/>
            <person name="Davidsen T.M."/>
            <person name="Wayne K.J."/>
            <person name="Tettelin H."/>
            <person name="Glass J.I."/>
            <person name="Rusch D."/>
            <person name="Podicherti R."/>
            <person name="Tsui H.-C.T."/>
            <person name="Winkler M.E."/>
        </authorList>
    </citation>
    <scope>NUCLEOTIDE SEQUENCE</scope>
</reference>
<feature type="domain" description="NADP-dependent oxidoreductase" evidence="2">
    <location>
        <begin position="15"/>
        <end position="159"/>
    </location>
</feature>
<name>A0A382XN83_9ZZZZ</name>
<dbReference type="GO" id="GO:0016491">
    <property type="term" value="F:oxidoreductase activity"/>
    <property type="evidence" value="ECO:0007669"/>
    <property type="project" value="UniProtKB-KW"/>
</dbReference>
<evidence type="ECO:0000256" key="1">
    <source>
        <dbReference type="ARBA" id="ARBA00023002"/>
    </source>
</evidence>
<gene>
    <name evidence="3" type="ORF">METZ01_LOCUS425380</name>
</gene>
<dbReference type="Gene3D" id="3.20.20.100">
    <property type="entry name" value="NADP-dependent oxidoreductase domain"/>
    <property type="match status" value="1"/>
</dbReference>
<feature type="non-terminal residue" evidence="3">
    <location>
        <position position="160"/>
    </location>
</feature>
<dbReference type="InterPro" id="IPR023210">
    <property type="entry name" value="NADP_OxRdtase_dom"/>
</dbReference>
<dbReference type="InterPro" id="IPR036812">
    <property type="entry name" value="NAD(P)_OxRdtase_dom_sf"/>
</dbReference>
<dbReference type="PANTHER" id="PTHR43364:SF4">
    <property type="entry name" value="NAD(P)-LINKED OXIDOREDUCTASE SUPERFAMILY PROTEIN"/>
    <property type="match status" value="1"/>
</dbReference>